<evidence type="ECO:0000256" key="1">
    <source>
        <dbReference type="SAM" id="MobiDB-lite"/>
    </source>
</evidence>
<dbReference type="OrthoDB" id="8185397at2759"/>
<accession>A0A9P0CNE5</accession>
<protein>
    <submittedName>
        <fullName evidence="2">Uncharacterized protein</fullName>
    </submittedName>
</protein>
<gene>
    <name evidence="2" type="ORF">PSYICH_LOCUS3174</name>
</gene>
<dbReference type="AlphaFoldDB" id="A0A9P0CNE5"/>
<evidence type="ECO:0000313" key="3">
    <source>
        <dbReference type="Proteomes" id="UP001153636"/>
    </source>
</evidence>
<feature type="compositionally biased region" description="Low complexity" evidence="1">
    <location>
        <begin position="212"/>
        <end position="222"/>
    </location>
</feature>
<proteinExistence type="predicted"/>
<keyword evidence="3" id="KW-1185">Reference proteome</keyword>
<reference evidence="2" key="1">
    <citation type="submission" date="2022-01" db="EMBL/GenBank/DDBJ databases">
        <authorList>
            <person name="King R."/>
        </authorList>
    </citation>
    <scope>NUCLEOTIDE SEQUENCE</scope>
</reference>
<feature type="region of interest" description="Disordered" evidence="1">
    <location>
        <begin position="160"/>
        <end position="228"/>
    </location>
</feature>
<organism evidence="2 3">
    <name type="scientific">Psylliodes chrysocephalus</name>
    <dbReference type="NCBI Taxonomy" id="3402493"/>
    <lineage>
        <taxon>Eukaryota</taxon>
        <taxon>Metazoa</taxon>
        <taxon>Ecdysozoa</taxon>
        <taxon>Arthropoda</taxon>
        <taxon>Hexapoda</taxon>
        <taxon>Insecta</taxon>
        <taxon>Pterygota</taxon>
        <taxon>Neoptera</taxon>
        <taxon>Endopterygota</taxon>
        <taxon>Coleoptera</taxon>
        <taxon>Polyphaga</taxon>
        <taxon>Cucujiformia</taxon>
        <taxon>Chrysomeloidea</taxon>
        <taxon>Chrysomelidae</taxon>
        <taxon>Galerucinae</taxon>
        <taxon>Alticini</taxon>
        <taxon>Psylliodes</taxon>
    </lineage>
</organism>
<dbReference type="Proteomes" id="UP001153636">
    <property type="component" value="Chromosome 12"/>
</dbReference>
<feature type="compositionally biased region" description="Basic and acidic residues" evidence="1">
    <location>
        <begin position="167"/>
        <end position="203"/>
    </location>
</feature>
<dbReference type="EMBL" id="OV651824">
    <property type="protein sequence ID" value="CAH1101762.1"/>
    <property type="molecule type" value="Genomic_DNA"/>
</dbReference>
<evidence type="ECO:0000313" key="2">
    <source>
        <dbReference type="EMBL" id="CAH1101762.1"/>
    </source>
</evidence>
<sequence>MLVNESVQTSRKMERKAFEERVIREGMELWKKQKDFELRKKVQEQREMREMLDSYWPWGRGTDARPRGLRNLRLDELFPNKDYINAKRHVGALDLGRSGGGAPMFSNGKKVTRTCEDPVLRFQFGSKDLRKCVDNNLRYKTNRQQQQEYKKELDQLVEEKKRKKKKEKNEDKKFHQDQGWSDEKTLKHLENEEIKNKPQELKKYNGKISNQSSTLNSPSKPSSRLDPLAYPRRTFIPVGKNRKLSPLSDNKDCGVELVTLLAKDRKYPPRIPLCSSDITSEKKMGNNLHPGIWSRQGSAYLKALAEQMMNKQQKMKEMKAREEENSRTHFTTWTGFWGRPGNGAPLPEIRKQCLDNMLYPKMTPIGVH</sequence>
<name>A0A9P0CNE5_9CUCU</name>